<name>A0A6B8VI51_9CORY</name>
<dbReference type="SMART" id="SM00507">
    <property type="entry name" value="HNHc"/>
    <property type="match status" value="1"/>
</dbReference>
<accession>A0A6B8VI51</accession>
<organism evidence="3 4">
    <name type="scientific">Corynebacterium comes</name>
    <dbReference type="NCBI Taxonomy" id="2675218"/>
    <lineage>
        <taxon>Bacteria</taxon>
        <taxon>Bacillati</taxon>
        <taxon>Actinomycetota</taxon>
        <taxon>Actinomycetes</taxon>
        <taxon>Mycobacteriales</taxon>
        <taxon>Corynebacteriaceae</taxon>
        <taxon>Corynebacterium</taxon>
    </lineage>
</organism>
<dbReference type="EMBL" id="CP046453">
    <property type="protein sequence ID" value="QGU04992.1"/>
    <property type="molecule type" value="Genomic_DNA"/>
</dbReference>
<dbReference type="InterPro" id="IPR003615">
    <property type="entry name" value="HNH_nuc"/>
</dbReference>
<evidence type="ECO:0000313" key="4">
    <source>
        <dbReference type="Proteomes" id="UP000425178"/>
    </source>
</evidence>
<dbReference type="AlphaFoldDB" id="A0A6B8VI51"/>
<dbReference type="RefSeq" id="WP_156228491.1">
    <property type="nucleotide sequence ID" value="NZ_CP046453.1"/>
</dbReference>
<keyword evidence="4" id="KW-1185">Reference proteome</keyword>
<dbReference type="KEGG" id="ccoe:CETAM_08690"/>
<evidence type="ECO:0000313" key="3">
    <source>
        <dbReference type="EMBL" id="QGU04992.1"/>
    </source>
</evidence>
<evidence type="ECO:0000256" key="1">
    <source>
        <dbReference type="SAM" id="MobiDB-lite"/>
    </source>
</evidence>
<evidence type="ECO:0000259" key="2">
    <source>
        <dbReference type="SMART" id="SM00507"/>
    </source>
</evidence>
<feature type="domain" description="HNH nuclease" evidence="2">
    <location>
        <begin position="295"/>
        <end position="346"/>
    </location>
</feature>
<dbReference type="CDD" id="cd00085">
    <property type="entry name" value="HNHc"/>
    <property type="match status" value="1"/>
</dbReference>
<reference evidence="3 4" key="1">
    <citation type="journal article" date="2021" name="Int. J. Syst. Evol. Microbiol.">
        <title>Classification of three corynebacterial strains isolated from a small paddock in North Rhine-Westphalia: proposal of &lt;i&gt;Corynebacterium kalinowskii&lt;/i&gt; sp. nov., &lt;i&gt;Corynebacterium comes&lt;/i&gt; sp. nov. and &lt;i&gt;Corynebacterium occultum&lt;/i&gt; sp. nov.</title>
        <authorList>
            <person name="Schaffert L."/>
            <person name="Ruwe M."/>
            <person name="Milse J."/>
            <person name="Hanuschka K."/>
            <person name="Ortseifen V."/>
            <person name="Droste J."/>
            <person name="Brandt D."/>
            <person name="Schl L."/>
            <person name="Kutter Y."/>
            <person name="Vinke S."/>
            <person name="Vieh P."/>
            <person name="Jacob L."/>
            <person name="L N.C."/>
            <person name="Schulte-Berndt E."/>
            <person name="Hain C."/>
            <person name="Linder M."/>
            <person name="Schmidt P."/>
            <person name="Wollenschl L."/>
            <person name="Luttermann T."/>
            <person name="Thieme E."/>
            <person name="Hassa J."/>
            <person name="Haak M."/>
            <person name="Wittchen M."/>
            <person name="Mentz A."/>
            <person name="Persicke M."/>
            <person name="Busche T."/>
            <person name="R C."/>
        </authorList>
    </citation>
    <scope>NUCLEOTIDE SEQUENCE [LARGE SCALE GENOMIC DNA]</scope>
    <source>
        <strain evidence="3 4">2019</strain>
    </source>
</reference>
<dbReference type="Proteomes" id="UP000425178">
    <property type="component" value="Chromosome"/>
</dbReference>
<feature type="region of interest" description="Disordered" evidence="1">
    <location>
        <begin position="396"/>
        <end position="440"/>
    </location>
</feature>
<protein>
    <recommendedName>
        <fullName evidence="2">HNH nuclease domain-containing protein</fullName>
    </recommendedName>
</protein>
<sequence length="440" mass="49139">MTATPASWAMHNPDDPIAVARLRTIAADLDFWRTCLPATYDHSTPQDWTTIAARLTRSTGMSKRHLTANLDAMQTLDRLPGLKTMITARPLLDMYRLTVIDKAIADAHSDLYHDPGYWRVLDEELVARFTPSRPQQLLPAAADIRRVIQAVIRMLQVPEVPEETDPAALLRSLPAATPGPEEYFLDTLANGDMRFELTLNQATGSLVHDAVTQAARSNGTSRARAMVDLLLSNTTTTVTLNLYRAHDVDSSPVFHPTAGVLTSEAADTLIDLATLTQDIDPARDTDIPGYRPNDYIRAYLIGRDWVCRWPDCNNSARWCQPDHRINWPEGPTSPSNLASLCPHHHNRKTDVQAVYLLDHITGDVYWHFADGTYAVDRATGPLAPTEKHWVQTFSQRRARRQESAAARAAAEEFEAYQQLNDSPPEPEPQAPTSAFQWPPN</sequence>
<gene>
    <name evidence="3" type="ORF">CETAM_08690</name>
</gene>
<feature type="compositionally biased region" description="Polar residues" evidence="1">
    <location>
        <begin position="430"/>
        <end position="440"/>
    </location>
</feature>
<proteinExistence type="predicted"/>